<gene>
    <name evidence="2" type="ORF">G4B88_004789</name>
</gene>
<feature type="region of interest" description="Disordered" evidence="1">
    <location>
        <begin position="1"/>
        <end position="39"/>
    </location>
</feature>
<evidence type="ECO:0000256" key="1">
    <source>
        <dbReference type="SAM" id="MobiDB-lite"/>
    </source>
</evidence>
<dbReference type="Proteomes" id="UP000583929">
    <property type="component" value="Unassembled WGS sequence"/>
</dbReference>
<evidence type="ECO:0000313" key="2">
    <source>
        <dbReference type="EMBL" id="KAF4375038.1"/>
    </source>
</evidence>
<sequence>MSADPRAAFMDEDASSGGSGDDSSKRLQPGGRRKRSRKAAGDAIVDAMLQIASASKMRAAAIMKNNEEDPFSITKCINVLDDEMQDMSEKSKDDFDLELDEMELIAAAAGYYYYNTLTTQPCPKEQDKDWLFSSVEGIKVDVMPDILDEQAEIQLVSSIQEQVAFSVRDSIAAAMWEDYINNWDEW</sequence>
<proteinExistence type="predicted"/>
<evidence type="ECO:0000313" key="3">
    <source>
        <dbReference type="Proteomes" id="UP000583929"/>
    </source>
</evidence>
<comment type="caution">
    <text evidence="2">The sequence shown here is derived from an EMBL/GenBank/DDBJ whole genome shotgun (WGS) entry which is preliminary data.</text>
</comment>
<dbReference type="EMBL" id="JAATIQ010000165">
    <property type="protein sequence ID" value="KAF4375038.1"/>
    <property type="molecule type" value="Genomic_DNA"/>
</dbReference>
<organism evidence="2 3">
    <name type="scientific">Cannabis sativa</name>
    <name type="common">Hemp</name>
    <name type="synonym">Marijuana</name>
    <dbReference type="NCBI Taxonomy" id="3483"/>
    <lineage>
        <taxon>Eukaryota</taxon>
        <taxon>Viridiplantae</taxon>
        <taxon>Streptophyta</taxon>
        <taxon>Embryophyta</taxon>
        <taxon>Tracheophyta</taxon>
        <taxon>Spermatophyta</taxon>
        <taxon>Magnoliopsida</taxon>
        <taxon>eudicotyledons</taxon>
        <taxon>Gunneridae</taxon>
        <taxon>Pentapetalae</taxon>
        <taxon>rosids</taxon>
        <taxon>fabids</taxon>
        <taxon>Rosales</taxon>
        <taxon>Cannabaceae</taxon>
        <taxon>Cannabis</taxon>
    </lineage>
</organism>
<dbReference type="AlphaFoldDB" id="A0A7J6FWI2"/>
<accession>A0A7J6FWI2</accession>
<keyword evidence="3" id="KW-1185">Reference proteome</keyword>
<protein>
    <submittedName>
        <fullName evidence="2">Uncharacterized protein</fullName>
    </submittedName>
</protein>
<reference evidence="2 3" key="1">
    <citation type="journal article" date="2020" name="bioRxiv">
        <title>Sequence and annotation of 42 cannabis genomes reveals extensive copy number variation in cannabinoid synthesis and pathogen resistance genes.</title>
        <authorList>
            <person name="Mckernan K.J."/>
            <person name="Helbert Y."/>
            <person name="Kane L.T."/>
            <person name="Ebling H."/>
            <person name="Zhang L."/>
            <person name="Liu B."/>
            <person name="Eaton Z."/>
            <person name="Mclaughlin S."/>
            <person name="Kingan S."/>
            <person name="Baybayan P."/>
            <person name="Concepcion G."/>
            <person name="Jordan M."/>
            <person name="Riva A."/>
            <person name="Barbazuk W."/>
            <person name="Harkins T."/>
        </authorList>
    </citation>
    <scope>NUCLEOTIDE SEQUENCE [LARGE SCALE GENOMIC DNA]</scope>
    <source>
        <strain evidence="3">cv. Jamaican Lion 4</strain>
        <tissue evidence="2">Leaf</tissue>
    </source>
</reference>
<name>A0A7J6FWI2_CANSA</name>